<evidence type="ECO:0000313" key="3">
    <source>
        <dbReference type="RefSeq" id="XP_004513690.1"/>
    </source>
</evidence>
<gene>
    <name evidence="3" type="primary">LOC101504677</name>
</gene>
<dbReference type="STRING" id="3827.A0A1S2Z280"/>
<feature type="region of interest" description="Disordered" evidence="1">
    <location>
        <begin position="59"/>
        <end position="274"/>
    </location>
</feature>
<dbReference type="GeneID" id="101504677"/>
<reference evidence="3" key="1">
    <citation type="submission" date="2025-08" db="UniProtKB">
        <authorList>
            <consortium name="RefSeq"/>
        </authorList>
    </citation>
    <scope>IDENTIFICATION</scope>
    <source>
        <tissue evidence="3">Etiolated seedlings</tissue>
    </source>
</reference>
<protein>
    <submittedName>
        <fullName evidence="3">WD repeat-containing protein 87-like</fullName>
    </submittedName>
</protein>
<feature type="compositionally biased region" description="Basic residues" evidence="1">
    <location>
        <begin position="61"/>
        <end position="70"/>
    </location>
</feature>
<dbReference type="RefSeq" id="XP_004513690.1">
    <property type="nucleotide sequence ID" value="XM_004513633.3"/>
</dbReference>
<dbReference type="OrthoDB" id="696117at2759"/>
<dbReference type="Proteomes" id="UP000087171">
    <property type="component" value="Unplaced"/>
</dbReference>
<organism evidence="2 3">
    <name type="scientific">Cicer arietinum</name>
    <name type="common">Chickpea</name>
    <name type="synonym">Garbanzo</name>
    <dbReference type="NCBI Taxonomy" id="3827"/>
    <lineage>
        <taxon>Eukaryota</taxon>
        <taxon>Viridiplantae</taxon>
        <taxon>Streptophyta</taxon>
        <taxon>Embryophyta</taxon>
        <taxon>Tracheophyta</taxon>
        <taxon>Spermatophyta</taxon>
        <taxon>Magnoliopsida</taxon>
        <taxon>eudicotyledons</taxon>
        <taxon>Gunneridae</taxon>
        <taxon>Pentapetalae</taxon>
        <taxon>rosids</taxon>
        <taxon>fabids</taxon>
        <taxon>Fabales</taxon>
        <taxon>Fabaceae</taxon>
        <taxon>Papilionoideae</taxon>
        <taxon>50 kb inversion clade</taxon>
        <taxon>NPAAA clade</taxon>
        <taxon>Hologalegina</taxon>
        <taxon>IRL clade</taxon>
        <taxon>Cicereae</taxon>
        <taxon>Cicer</taxon>
    </lineage>
</organism>
<sequence length="274" mass="31145">MKTISGTCDSSKEISLSKATKILSKFVSADNGASNVINAYLRRASEAFTELNHFHKDLKPLRSHRKSRKSHTTDDTGRVVGNSVTSVDLKSENEFGKIPKKEQNEIESGHGFHEGEMKQRKQKKEKKKDKNVEGENAKEQKQCEEIEKKISNGVKDENLGIGNPQEIEIRSKKKHEAASENVKGQEQVKEIEKKISNGVVEDENGGLVGSRDIEIRSKKRYELGSENKLNPEEVKMEQKKKKKKKKNEGVEERSEDRSGEHSKKRMKMKHESYA</sequence>
<feature type="compositionally biased region" description="Basic and acidic residues" evidence="1">
    <location>
        <begin position="89"/>
        <end position="119"/>
    </location>
</feature>
<dbReference type="KEGG" id="cam:101504677"/>
<dbReference type="PANTHER" id="PTHR48227">
    <property type="entry name" value="DNA TOPOISOMERASE 1-LIKE"/>
    <property type="match status" value="1"/>
</dbReference>
<dbReference type="PaxDb" id="3827-XP_004513690.1"/>
<proteinExistence type="predicted"/>
<feature type="compositionally biased region" description="Basic and acidic residues" evidence="1">
    <location>
        <begin position="211"/>
        <end position="237"/>
    </location>
</feature>
<dbReference type="AlphaFoldDB" id="A0A1S2Z280"/>
<dbReference type="PANTHER" id="PTHR48227:SF1">
    <property type="entry name" value="DNA LIGASE 1-LIKE"/>
    <property type="match status" value="1"/>
</dbReference>
<evidence type="ECO:0000256" key="1">
    <source>
        <dbReference type="SAM" id="MobiDB-lite"/>
    </source>
</evidence>
<name>A0A1S2Z280_CICAR</name>
<feature type="compositionally biased region" description="Basic and acidic residues" evidence="1">
    <location>
        <begin position="186"/>
        <end position="195"/>
    </location>
</feature>
<keyword evidence="2" id="KW-1185">Reference proteome</keyword>
<accession>A0A1S2Z280</accession>
<dbReference type="eggNOG" id="ENOG502S9QX">
    <property type="taxonomic scope" value="Eukaryota"/>
</dbReference>
<feature type="compositionally biased region" description="Basic and acidic residues" evidence="1">
    <location>
        <begin position="128"/>
        <end position="158"/>
    </location>
</feature>
<evidence type="ECO:0000313" key="2">
    <source>
        <dbReference type="Proteomes" id="UP000087171"/>
    </source>
</evidence>
<feature type="compositionally biased region" description="Basic and acidic residues" evidence="1">
    <location>
        <begin position="247"/>
        <end position="261"/>
    </location>
</feature>